<evidence type="ECO:0000256" key="1">
    <source>
        <dbReference type="SAM" id="SignalP"/>
    </source>
</evidence>
<gene>
    <name evidence="2" type="ORF">GCM10009092_20960</name>
</gene>
<sequence>MNILIKHLNVIGLLSLITLSAQAEPLTFGTGADDTTPLSLNILMQKPDEYLGQKLTIEGVITKVCKKRGCWMELATEQSFDRLVIKVRDGDMVFPMSKLGHKALATGQLQAIDLDPEQTREYMSHQAKEVGQPVESEAMSEGIRIYRFSPTGVTILD</sequence>
<dbReference type="InterPro" id="IPR032577">
    <property type="entry name" value="DUF4920"/>
</dbReference>
<keyword evidence="1" id="KW-0732">Signal</keyword>
<proteinExistence type="predicted"/>
<organism evidence="2 3">
    <name type="scientific">Bowmanella denitrificans</name>
    <dbReference type="NCBI Taxonomy" id="366582"/>
    <lineage>
        <taxon>Bacteria</taxon>
        <taxon>Pseudomonadati</taxon>
        <taxon>Pseudomonadota</taxon>
        <taxon>Gammaproteobacteria</taxon>
        <taxon>Alteromonadales</taxon>
        <taxon>Alteromonadaceae</taxon>
        <taxon>Bowmanella</taxon>
    </lineage>
</organism>
<protein>
    <submittedName>
        <fullName evidence="2">DUF4920 domain-containing protein</fullName>
    </submittedName>
</protein>
<dbReference type="EMBL" id="BAAAEI010000010">
    <property type="protein sequence ID" value="GAA0356529.1"/>
    <property type="molecule type" value="Genomic_DNA"/>
</dbReference>
<reference evidence="2 3" key="1">
    <citation type="journal article" date="2019" name="Int. J. Syst. Evol. Microbiol.">
        <title>The Global Catalogue of Microorganisms (GCM) 10K type strain sequencing project: providing services to taxonomists for standard genome sequencing and annotation.</title>
        <authorList>
            <consortium name="The Broad Institute Genomics Platform"/>
            <consortium name="The Broad Institute Genome Sequencing Center for Infectious Disease"/>
            <person name="Wu L."/>
            <person name="Ma J."/>
        </authorList>
    </citation>
    <scope>NUCLEOTIDE SEQUENCE [LARGE SCALE GENOMIC DNA]</scope>
    <source>
        <strain evidence="2 3">JCM 13378</strain>
    </source>
</reference>
<dbReference type="Proteomes" id="UP001501757">
    <property type="component" value="Unassembled WGS sequence"/>
</dbReference>
<accession>A0ABN0X6S1</accession>
<evidence type="ECO:0000313" key="2">
    <source>
        <dbReference type="EMBL" id="GAA0356529.1"/>
    </source>
</evidence>
<feature type="chain" id="PRO_5047400155" evidence="1">
    <location>
        <begin position="24"/>
        <end position="157"/>
    </location>
</feature>
<feature type="signal peptide" evidence="1">
    <location>
        <begin position="1"/>
        <end position="23"/>
    </location>
</feature>
<dbReference type="Pfam" id="PF16267">
    <property type="entry name" value="DUF4920"/>
    <property type="match status" value="1"/>
</dbReference>
<comment type="caution">
    <text evidence="2">The sequence shown here is derived from an EMBL/GenBank/DDBJ whole genome shotgun (WGS) entry which is preliminary data.</text>
</comment>
<evidence type="ECO:0000313" key="3">
    <source>
        <dbReference type="Proteomes" id="UP001501757"/>
    </source>
</evidence>
<name>A0ABN0X6S1_9ALTE</name>
<keyword evidence="3" id="KW-1185">Reference proteome</keyword>